<organism evidence="1 2">
    <name type="scientific">Nyssa sinensis</name>
    <dbReference type="NCBI Taxonomy" id="561372"/>
    <lineage>
        <taxon>Eukaryota</taxon>
        <taxon>Viridiplantae</taxon>
        <taxon>Streptophyta</taxon>
        <taxon>Embryophyta</taxon>
        <taxon>Tracheophyta</taxon>
        <taxon>Spermatophyta</taxon>
        <taxon>Magnoliopsida</taxon>
        <taxon>eudicotyledons</taxon>
        <taxon>Gunneridae</taxon>
        <taxon>Pentapetalae</taxon>
        <taxon>asterids</taxon>
        <taxon>Cornales</taxon>
        <taxon>Nyssaceae</taxon>
        <taxon>Nyssa</taxon>
    </lineage>
</organism>
<sequence length="85" mass="9324">MFTTALNPAVPIDEKLSGRADEYRLKLFISFEYKARVLNSPLRGHQSHVGAPPPMSVVVGIDGMIIEQLNNSGLSGFLLIGAWRN</sequence>
<protein>
    <submittedName>
        <fullName evidence="1">Uncharacterized protein</fullName>
    </submittedName>
</protein>
<proteinExistence type="predicted"/>
<evidence type="ECO:0000313" key="2">
    <source>
        <dbReference type="Proteomes" id="UP000325577"/>
    </source>
</evidence>
<gene>
    <name evidence="1" type="ORF">F0562_012658</name>
</gene>
<dbReference type="AlphaFoldDB" id="A0A5J4ZWH4"/>
<name>A0A5J4ZWH4_9ASTE</name>
<dbReference type="EMBL" id="CM018048">
    <property type="protein sequence ID" value="KAA8522028.1"/>
    <property type="molecule type" value="Genomic_DNA"/>
</dbReference>
<dbReference type="Proteomes" id="UP000325577">
    <property type="component" value="Linkage Group LG5"/>
</dbReference>
<evidence type="ECO:0000313" key="1">
    <source>
        <dbReference type="EMBL" id="KAA8522028.1"/>
    </source>
</evidence>
<accession>A0A5J4ZWH4</accession>
<reference evidence="1 2" key="1">
    <citation type="submission" date="2019-09" db="EMBL/GenBank/DDBJ databases">
        <title>A chromosome-level genome assembly of the Chinese tupelo Nyssa sinensis.</title>
        <authorList>
            <person name="Yang X."/>
            <person name="Kang M."/>
            <person name="Yang Y."/>
            <person name="Xiong H."/>
            <person name="Wang M."/>
            <person name="Zhang Z."/>
            <person name="Wang Z."/>
            <person name="Wu H."/>
            <person name="Ma T."/>
            <person name="Liu J."/>
            <person name="Xi Z."/>
        </authorList>
    </citation>
    <scope>NUCLEOTIDE SEQUENCE [LARGE SCALE GENOMIC DNA]</scope>
    <source>
        <strain evidence="1">J267</strain>
        <tissue evidence="1">Leaf</tissue>
    </source>
</reference>
<keyword evidence="2" id="KW-1185">Reference proteome</keyword>